<dbReference type="GO" id="GO:0003677">
    <property type="term" value="F:DNA binding"/>
    <property type="evidence" value="ECO:0007669"/>
    <property type="project" value="UniProtKB-KW"/>
</dbReference>
<keyword evidence="8" id="KW-1185">Reference proteome</keyword>
<keyword evidence="1" id="KW-0805">Transcription regulation</keyword>
<dbReference type="InterPro" id="IPR036864">
    <property type="entry name" value="Zn2-C6_fun-type_DNA-bd_sf"/>
</dbReference>
<feature type="region of interest" description="Disordered" evidence="5">
    <location>
        <begin position="287"/>
        <end position="318"/>
    </location>
</feature>
<dbReference type="InterPro" id="IPR052400">
    <property type="entry name" value="Zn2-C6_fungal_TF"/>
</dbReference>
<evidence type="ECO:0000256" key="2">
    <source>
        <dbReference type="ARBA" id="ARBA00023125"/>
    </source>
</evidence>
<dbReference type="EMBL" id="MLKD01000008">
    <property type="protein sequence ID" value="OQE23932.1"/>
    <property type="molecule type" value="Genomic_DNA"/>
</dbReference>
<feature type="region of interest" description="Disordered" evidence="5">
    <location>
        <begin position="1"/>
        <end position="23"/>
    </location>
</feature>
<dbReference type="GO" id="GO:0008270">
    <property type="term" value="F:zinc ion binding"/>
    <property type="evidence" value="ECO:0007669"/>
    <property type="project" value="InterPro"/>
</dbReference>
<evidence type="ECO:0000313" key="7">
    <source>
        <dbReference type="EMBL" id="OQE23932.1"/>
    </source>
</evidence>
<dbReference type="PANTHER" id="PTHR47657">
    <property type="entry name" value="STEROL REGULATORY ELEMENT-BINDING PROTEIN ECM22"/>
    <property type="match status" value="1"/>
</dbReference>
<dbReference type="PROSITE" id="PS50048">
    <property type="entry name" value="ZN2_CY6_FUNGAL_2"/>
    <property type="match status" value="1"/>
</dbReference>
<evidence type="ECO:0000313" key="8">
    <source>
        <dbReference type="Proteomes" id="UP000191285"/>
    </source>
</evidence>
<name>A0A1V6TC14_9EURO</name>
<dbReference type="Gene3D" id="4.10.240.10">
    <property type="entry name" value="Zn(2)-C6 fungal-type DNA-binding domain"/>
    <property type="match status" value="1"/>
</dbReference>
<evidence type="ECO:0000256" key="3">
    <source>
        <dbReference type="ARBA" id="ARBA00023163"/>
    </source>
</evidence>
<proteinExistence type="predicted"/>
<accession>A0A1V6TC14</accession>
<keyword evidence="2" id="KW-0238">DNA-binding</keyword>
<gene>
    <name evidence="7" type="ORF">PENSTE_c008G02325</name>
</gene>
<dbReference type="CDD" id="cd00067">
    <property type="entry name" value="GAL4"/>
    <property type="match status" value="1"/>
</dbReference>
<keyword evidence="4" id="KW-0539">Nucleus</keyword>
<feature type="compositionally biased region" description="Basic and acidic residues" evidence="5">
    <location>
        <begin position="288"/>
        <end position="318"/>
    </location>
</feature>
<protein>
    <recommendedName>
        <fullName evidence="6">Zn(2)-C6 fungal-type domain-containing protein</fullName>
    </recommendedName>
</protein>
<dbReference type="PANTHER" id="PTHR47657:SF3">
    <property type="entry name" value="ORSELLINIC ACID_F9775 BIOSYNTHESIS CLUSTER PROTEIN D-RELATED"/>
    <property type="match status" value="1"/>
</dbReference>
<dbReference type="SUPFAM" id="SSF57701">
    <property type="entry name" value="Zn2/Cys6 DNA-binding domain"/>
    <property type="match status" value="1"/>
</dbReference>
<dbReference type="AlphaFoldDB" id="A0A1V6TC14"/>
<keyword evidence="3" id="KW-0804">Transcription</keyword>
<evidence type="ECO:0000259" key="6">
    <source>
        <dbReference type="PROSITE" id="PS50048"/>
    </source>
</evidence>
<evidence type="ECO:0000256" key="4">
    <source>
        <dbReference type="ARBA" id="ARBA00023242"/>
    </source>
</evidence>
<evidence type="ECO:0000256" key="1">
    <source>
        <dbReference type="ARBA" id="ARBA00023015"/>
    </source>
</evidence>
<dbReference type="OrthoDB" id="5226580at2759"/>
<dbReference type="SMART" id="SM00066">
    <property type="entry name" value="GAL4"/>
    <property type="match status" value="1"/>
</dbReference>
<dbReference type="GO" id="GO:0000981">
    <property type="term" value="F:DNA-binding transcription factor activity, RNA polymerase II-specific"/>
    <property type="evidence" value="ECO:0007669"/>
    <property type="project" value="InterPro"/>
</dbReference>
<feature type="domain" description="Zn(2)-C6 fungal-type" evidence="6">
    <location>
        <begin position="23"/>
        <end position="53"/>
    </location>
</feature>
<reference evidence="8" key="1">
    <citation type="journal article" date="2017" name="Nat. Microbiol.">
        <title>Global analysis of biosynthetic gene clusters reveals vast potential of secondary metabolite production in Penicillium species.</title>
        <authorList>
            <person name="Nielsen J.C."/>
            <person name="Grijseels S."/>
            <person name="Prigent S."/>
            <person name="Ji B."/>
            <person name="Dainat J."/>
            <person name="Nielsen K.F."/>
            <person name="Frisvad J.C."/>
            <person name="Workman M."/>
            <person name="Nielsen J."/>
        </authorList>
    </citation>
    <scope>NUCLEOTIDE SEQUENCE [LARGE SCALE GENOMIC DNA]</scope>
    <source>
        <strain evidence="8">IBT 24891</strain>
    </source>
</reference>
<dbReference type="STRING" id="303698.A0A1V6TC14"/>
<sequence>MDAGRSSYAGSRSRKSHTKSRLGCGNCKKRRVKCDESRPECINCIRHSVECNYNQVSSCPSSAKARARPEVAPVDFNGGPVAENSFISSSQSEFIVPKRAHNREKHHVEQLSPSASPSVSSEGTVTHGLFQFTASDMLLFHHCLSAEDLKSHLPDELIRLAFSVQYVMHLLLAIAGFHLNRVSAKDRLERFMGPSFDYYAEAERHLNIAIAEVTAISSQLHEGCSHSIYIAAVFIFICSLARGPQPGEYLCFRDDNDLPTISLFHGLRSIVEAINRIGSAPAVSEIQPRVKPDQQHESMTETEEHLTVSQNQERDKENHQHFYSKPLENLRNSITDSFPSNDPRHSPYIEIFELLVSRYDIIFGSPTSVVGPELWPQIFMWLYMLPDIVTSDMQHRHPIALLLFSYFTALLDQLNFVWFIKKWPSHILDAVSHTLDDTYQPLLLYPLEWIQNADV</sequence>
<evidence type="ECO:0000256" key="5">
    <source>
        <dbReference type="SAM" id="MobiDB-lite"/>
    </source>
</evidence>
<dbReference type="Pfam" id="PF00172">
    <property type="entry name" value="Zn_clus"/>
    <property type="match status" value="1"/>
</dbReference>
<comment type="caution">
    <text evidence="7">The sequence shown here is derived from an EMBL/GenBank/DDBJ whole genome shotgun (WGS) entry which is preliminary data.</text>
</comment>
<dbReference type="Proteomes" id="UP000191285">
    <property type="component" value="Unassembled WGS sequence"/>
</dbReference>
<dbReference type="InterPro" id="IPR001138">
    <property type="entry name" value="Zn2Cys6_DnaBD"/>
</dbReference>
<dbReference type="PROSITE" id="PS00463">
    <property type="entry name" value="ZN2_CY6_FUNGAL_1"/>
    <property type="match status" value="1"/>
</dbReference>
<feature type="compositionally biased region" description="Low complexity" evidence="5">
    <location>
        <begin position="1"/>
        <end position="11"/>
    </location>
</feature>
<organism evidence="7 8">
    <name type="scientific">Penicillium steckii</name>
    <dbReference type="NCBI Taxonomy" id="303698"/>
    <lineage>
        <taxon>Eukaryota</taxon>
        <taxon>Fungi</taxon>
        <taxon>Dikarya</taxon>
        <taxon>Ascomycota</taxon>
        <taxon>Pezizomycotina</taxon>
        <taxon>Eurotiomycetes</taxon>
        <taxon>Eurotiomycetidae</taxon>
        <taxon>Eurotiales</taxon>
        <taxon>Aspergillaceae</taxon>
        <taxon>Penicillium</taxon>
    </lineage>
</organism>